<feature type="coiled-coil region" evidence="1">
    <location>
        <begin position="11"/>
        <end position="38"/>
    </location>
</feature>
<evidence type="ECO:0000256" key="2">
    <source>
        <dbReference type="SAM" id="Phobius"/>
    </source>
</evidence>
<evidence type="ECO:0000256" key="1">
    <source>
        <dbReference type="SAM" id="Coils"/>
    </source>
</evidence>
<keyword evidence="2" id="KW-1133">Transmembrane helix</keyword>
<evidence type="ECO:0000313" key="4">
    <source>
        <dbReference type="Proteomes" id="UP001249851"/>
    </source>
</evidence>
<accession>A0AAD9V1T7</accession>
<protein>
    <submittedName>
        <fullName evidence="3">Uncharacterized protein</fullName>
    </submittedName>
</protein>
<dbReference type="AlphaFoldDB" id="A0AAD9V1T7"/>
<feature type="transmembrane region" description="Helical" evidence="2">
    <location>
        <begin position="151"/>
        <end position="175"/>
    </location>
</feature>
<sequence length="176" mass="19919">MNDVSKKQPAYRTLKKRLKARERTIQRLRNKVAWLELQLTLHFVEDRRAGGEAEDEADDTEDRGDDCSKCTKLRNMLNASIQVQQIAEWGRRAGGAPNALAQVQYAAQQEMSNDRNKEDNDVMLEIDPSLVALHVNQQSDNARQLPENTRFLGIQSSGNICCAFIVAVAILFASWF</sequence>
<dbReference type="Proteomes" id="UP001249851">
    <property type="component" value="Unassembled WGS sequence"/>
</dbReference>
<dbReference type="EMBL" id="JARQWQ010000048">
    <property type="protein sequence ID" value="KAK2557615.1"/>
    <property type="molecule type" value="Genomic_DNA"/>
</dbReference>
<evidence type="ECO:0000313" key="3">
    <source>
        <dbReference type="EMBL" id="KAK2557615.1"/>
    </source>
</evidence>
<proteinExistence type="predicted"/>
<gene>
    <name evidence="3" type="ORF">P5673_019969</name>
</gene>
<keyword evidence="1" id="KW-0175">Coiled coil</keyword>
<reference evidence="3" key="1">
    <citation type="journal article" date="2023" name="G3 (Bethesda)">
        <title>Whole genome assembly and annotation of the endangered Caribbean coral Acropora cervicornis.</title>
        <authorList>
            <person name="Selwyn J.D."/>
            <person name="Vollmer S.V."/>
        </authorList>
    </citation>
    <scope>NUCLEOTIDE SEQUENCE</scope>
    <source>
        <strain evidence="3">K2</strain>
    </source>
</reference>
<reference evidence="3" key="2">
    <citation type="journal article" date="2023" name="Science">
        <title>Genomic signatures of disease resistance in endangered staghorn corals.</title>
        <authorList>
            <person name="Vollmer S.V."/>
            <person name="Selwyn J.D."/>
            <person name="Despard B.A."/>
            <person name="Roesel C.L."/>
        </authorList>
    </citation>
    <scope>NUCLEOTIDE SEQUENCE</scope>
    <source>
        <strain evidence="3">K2</strain>
    </source>
</reference>
<comment type="caution">
    <text evidence="3">The sequence shown here is derived from an EMBL/GenBank/DDBJ whole genome shotgun (WGS) entry which is preliminary data.</text>
</comment>
<keyword evidence="2" id="KW-0812">Transmembrane</keyword>
<organism evidence="3 4">
    <name type="scientific">Acropora cervicornis</name>
    <name type="common">Staghorn coral</name>
    <dbReference type="NCBI Taxonomy" id="6130"/>
    <lineage>
        <taxon>Eukaryota</taxon>
        <taxon>Metazoa</taxon>
        <taxon>Cnidaria</taxon>
        <taxon>Anthozoa</taxon>
        <taxon>Hexacorallia</taxon>
        <taxon>Scleractinia</taxon>
        <taxon>Astrocoeniina</taxon>
        <taxon>Acroporidae</taxon>
        <taxon>Acropora</taxon>
    </lineage>
</organism>
<name>A0AAD9V1T7_ACRCE</name>
<keyword evidence="4" id="KW-1185">Reference proteome</keyword>
<keyword evidence="2" id="KW-0472">Membrane</keyword>